<gene>
    <name evidence="13" type="ORF">WN48_10465</name>
</gene>
<dbReference type="PANTHER" id="PTHR24247:SF222">
    <property type="entry name" value="5-HYDROXYTRYPTAMINE (SEROTONIN) RECEPTOR 2B, ISOFORM E"/>
    <property type="match status" value="1"/>
</dbReference>
<comment type="subcellular location">
    <subcellularLocation>
        <location evidence="1">Cell membrane</location>
        <topology evidence="1">Multi-pass membrane protein</topology>
    </subcellularLocation>
</comment>
<dbReference type="InterPro" id="IPR000276">
    <property type="entry name" value="GPCR_Rhodpsn"/>
</dbReference>
<accession>A0A310SIR1</accession>
<keyword evidence="9 10" id="KW-0807">Transducer</keyword>
<organism evidence="13 14">
    <name type="scientific">Eufriesea mexicana</name>
    <dbReference type="NCBI Taxonomy" id="516756"/>
    <lineage>
        <taxon>Eukaryota</taxon>
        <taxon>Metazoa</taxon>
        <taxon>Ecdysozoa</taxon>
        <taxon>Arthropoda</taxon>
        <taxon>Hexapoda</taxon>
        <taxon>Insecta</taxon>
        <taxon>Pterygota</taxon>
        <taxon>Neoptera</taxon>
        <taxon>Endopterygota</taxon>
        <taxon>Hymenoptera</taxon>
        <taxon>Apocrita</taxon>
        <taxon>Aculeata</taxon>
        <taxon>Apoidea</taxon>
        <taxon>Anthophila</taxon>
        <taxon>Apidae</taxon>
        <taxon>Eufriesea</taxon>
    </lineage>
</organism>
<evidence type="ECO:0000256" key="1">
    <source>
        <dbReference type="ARBA" id="ARBA00004651"/>
    </source>
</evidence>
<dbReference type="AlphaFoldDB" id="A0A310SIR1"/>
<reference evidence="13 14" key="1">
    <citation type="submission" date="2015-07" db="EMBL/GenBank/DDBJ databases">
        <title>The genome of Eufriesea mexicana.</title>
        <authorList>
            <person name="Pan H."/>
            <person name="Kapheim K."/>
        </authorList>
    </citation>
    <scope>NUCLEOTIDE SEQUENCE [LARGE SCALE GENOMIC DNA]</scope>
    <source>
        <strain evidence="13">0111107269</strain>
        <tissue evidence="13">Whole body</tissue>
    </source>
</reference>
<keyword evidence="4 10" id="KW-0812">Transmembrane</keyword>
<dbReference type="GO" id="GO:0007210">
    <property type="term" value="P:serotonin receptor signaling pathway"/>
    <property type="evidence" value="ECO:0007669"/>
    <property type="project" value="TreeGrafter"/>
</dbReference>
<dbReference type="GO" id="GO:0030594">
    <property type="term" value="F:neurotransmitter receptor activity"/>
    <property type="evidence" value="ECO:0007669"/>
    <property type="project" value="TreeGrafter"/>
</dbReference>
<dbReference type="GO" id="GO:0030425">
    <property type="term" value="C:dendrite"/>
    <property type="evidence" value="ECO:0007669"/>
    <property type="project" value="TreeGrafter"/>
</dbReference>
<dbReference type="GO" id="GO:0004993">
    <property type="term" value="F:G protein-coupled serotonin receptor activity"/>
    <property type="evidence" value="ECO:0007669"/>
    <property type="project" value="TreeGrafter"/>
</dbReference>
<feature type="transmembrane region" description="Helical" evidence="11">
    <location>
        <begin position="142"/>
        <end position="167"/>
    </location>
</feature>
<feature type="domain" description="G-protein coupled receptors family 1 profile" evidence="12">
    <location>
        <begin position="77"/>
        <end position="194"/>
    </location>
</feature>
<keyword evidence="14" id="KW-1185">Reference proteome</keyword>
<protein>
    <submittedName>
        <fullName evidence="13">5-hydroxytryptamine receptor 2A</fullName>
    </submittedName>
</protein>
<keyword evidence="8 10" id="KW-0675">Receptor</keyword>
<dbReference type="PANTHER" id="PTHR24247">
    <property type="entry name" value="5-HYDROXYTRYPTAMINE RECEPTOR"/>
    <property type="match status" value="1"/>
</dbReference>
<evidence type="ECO:0000256" key="3">
    <source>
        <dbReference type="ARBA" id="ARBA00022475"/>
    </source>
</evidence>
<comment type="similarity">
    <text evidence="2 10">Belongs to the G-protein coupled receptor 1 family.</text>
</comment>
<evidence type="ECO:0000313" key="14">
    <source>
        <dbReference type="Proteomes" id="UP000250275"/>
    </source>
</evidence>
<dbReference type="InterPro" id="IPR017452">
    <property type="entry name" value="GPCR_Rhodpsn_7TM"/>
</dbReference>
<dbReference type="Proteomes" id="UP000250275">
    <property type="component" value="Unassembled WGS sequence"/>
</dbReference>
<keyword evidence="6 10" id="KW-0297">G-protein coupled receptor</keyword>
<sequence>MEDSVPKVNARLQRRAAAQARTSEAPELPHYLNAEITFRARPAFPSVRIPSEPNSGILQPGFYPYPGYSSMGAEQPWELGKIFGVQLGRYFPLPSVYCLVWICLDVLFCTASIMHLCTISVDRYLSLRYPMKFGRNKTRRRVTLKIIFVWILSIAMSLPLSLMYSIYGNIIFSHFLLYCYETGLDESLTLVGSR</sequence>
<evidence type="ECO:0000259" key="12">
    <source>
        <dbReference type="PROSITE" id="PS50262"/>
    </source>
</evidence>
<name>A0A310SIR1_9HYME</name>
<evidence type="ECO:0000256" key="5">
    <source>
        <dbReference type="ARBA" id="ARBA00022989"/>
    </source>
</evidence>
<evidence type="ECO:0000256" key="6">
    <source>
        <dbReference type="ARBA" id="ARBA00023040"/>
    </source>
</evidence>
<evidence type="ECO:0000256" key="7">
    <source>
        <dbReference type="ARBA" id="ARBA00023136"/>
    </source>
</evidence>
<dbReference type="EMBL" id="KQ767757">
    <property type="protein sequence ID" value="OAD53332.1"/>
    <property type="molecule type" value="Genomic_DNA"/>
</dbReference>
<evidence type="ECO:0000256" key="4">
    <source>
        <dbReference type="ARBA" id="ARBA00022692"/>
    </source>
</evidence>
<dbReference type="PROSITE" id="PS00237">
    <property type="entry name" value="G_PROTEIN_RECEP_F1_1"/>
    <property type="match status" value="1"/>
</dbReference>
<proteinExistence type="inferred from homology"/>
<dbReference type="SUPFAM" id="SSF81321">
    <property type="entry name" value="Family A G protein-coupled receptor-like"/>
    <property type="match status" value="1"/>
</dbReference>
<dbReference type="PROSITE" id="PS50262">
    <property type="entry name" value="G_PROTEIN_RECEP_F1_2"/>
    <property type="match status" value="1"/>
</dbReference>
<evidence type="ECO:0000313" key="13">
    <source>
        <dbReference type="EMBL" id="OAD53332.1"/>
    </source>
</evidence>
<dbReference type="GO" id="GO:0007268">
    <property type="term" value="P:chemical synaptic transmission"/>
    <property type="evidence" value="ECO:0007669"/>
    <property type="project" value="TreeGrafter"/>
</dbReference>
<dbReference type="GO" id="GO:0007187">
    <property type="term" value="P:G protein-coupled receptor signaling pathway, coupled to cyclic nucleotide second messenger"/>
    <property type="evidence" value="ECO:0007669"/>
    <property type="project" value="TreeGrafter"/>
</dbReference>
<keyword evidence="3" id="KW-1003">Cell membrane</keyword>
<evidence type="ECO:0000256" key="9">
    <source>
        <dbReference type="ARBA" id="ARBA00023224"/>
    </source>
</evidence>
<evidence type="ECO:0000256" key="11">
    <source>
        <dbReference type="SAM" id="Phobius"/>
    </source>
</evidence>
<keyword evidence="5 11" id="KW-1133">Transmembrane helix</keyword>
<dbReference type="PRINTS" id="PR00237">
    <property type="entry name" value="GPCRRHODOPSN"/>
</dbReference>
<dbReference type="Pfam" id="PF00001">
    <property type="entry name" value="7tm_1"/>
    <property type="match status" value="1"/>
</dbReference>
<evidence type="ECO:0000256" key="2">
    <source>
        <dbReference type="ARBA" id="ARBA00010663"/>
    </source>
</evidence>
<evidence type="ECO:0000256" key="8">
    <source>
        <dbReference type="ARBA" id="ARBA00023170"/>
    </source>
</evidence>
<dbReference type="GO" id="GO:0045202">
    <property type="term" value="C:synapse"/>
    <property type="evidence" value="ECO:0007669"/>
    <property type="project" value="GOC"/>
</dbReference>
<evidence type="ECO:0000256" key="10">
    <source>
        <dbReference type="RuleBase" id="RU000688"/>
    </source>
</evidence>
<dbReference type="GO" id="GO:0005886">
    <property type="term" value="C:plasma membrane"/>
    <property type="evidence" value="ECO:0007669"/>
    <property type="project" value="UniProtKB-SubCell"/>
</dbReference>
<keyword evidence="7 11" id="KW-0472">Membrane</keyword>
<feature type="transmembrane region" description="Helical" evidence="11">
    <location>
        <begin position="99"/>
        <end position="121"/>
    </location>
</feature>
<dbReference type="Gene3D" id="1.20.1070.10">
    <property type="entry name" value="Rhodopsin 7-helix transmembrane proteins"/>
    <property type="match status" value="1"/>
</dbReference>